<dbReference type="Gene3D" id="3.40.50.2300">
    <property type="match status" value="2"/>
</dbReference>
<evidence type="ECO:0000313" key="6">
    <source>
        <dbReference type="Proteomes" id="UP000525652"/>
    </source>
</evidence>
<dbReference type="Gene3D" id="1.10.260.40">
    <property type="entry name" value="lambda repressor-like DNA-binding domains"/>
    <property type="match status" value="1"/>
</dbReference>
<evidence type="ECO:0000256" key="3">
    <source>
        <dbReference type="ARBA" id="ARBA00023163"/>
    </source>
</evidence>
<keyword evidence="1" id="KW-0805">Transcription regulation</keyword>
<dbReference type="PANTHER" id="PTHR30146:SF109">
    <property type="entry name" value="HTH-TYPE TRANSCRIPTIONAL REGULATOR GALS"/>
    <property type="match status" value="1"/>
</dbReference>
<evidence type="ECO:0000256" key="2">
    <source>
        <dbReference type="ARBA" id="ARBA00023125"/>
    </source>
</evidence>
<dbReference type="InterPro" id="IPR028082">
    <property type="entry name" value="Peripla_BP_I"/>
</dbReference>
<dbReference type="EMBL" id="JACHVA010000075">
    <property type="protein sequence ID" value="MBC2601745.1"/>
    <property type="molecule type" value="Genomic_DNA"/>
</dbReference>
<sequence length="336" mass="36950">MSAPKLKDISSKTGFSLSTVSMVLNNRQDISIPETTRDKVKQAASKLGYKPKTRTRLSKTIIVATFQDLRSCFENPYFSEIYRGIEETMEARGFHAIIKRLHNKDCLQDSDIFTRGKADGVLVLGPPPSQFLSELKKLKMPVVIVNGTVDSSWDSVIPNYEAAFGLTLDILKKLNHSKILCVKSSYSDEQSPFVSSHLNRAILYSGLSEKNIIMVKSEGDSSEEGYAAVKKYLSENPGEKFTAAFSGFSKPFGVMRALTEAGYSVPEDISLIAIGIDPCLPESEAKISTILYPLHQVGQEGVLRLIQKAEGHSTSPGMLVLPVQYEDRGTVSEAKS</sequence>
<dbReference type="Proteomes" id="UP000525652">
    <property type="component" value="Unassembled WGS sequence"/>
</dbReference>
<dbReference type="PANTHER" id="PTHR30146">
    <property type="entry name" value="LACI-RELATED TRANSCRIPTIONAL REPRESSOR"/>
    <property type="match status" value="1"/>
</dbReference>
<dbReference type="RefSeq" id="WP_185692453.1">
    <property type="nucleotide sequence ID" value="NZ_JACHVA010000075.1"/>
</dbReference>
<dbReference type="SUPFAM" id="SSF53822">
    <property type="entry name" value="Periplasmic binding protein-like I"/>
    <property type="match status" value="1"/>
</dbReference>
<proteinExistence type="predicted"/>
<dbReference type="Pfam" id="PF00532">
    <property type="entry name" value="Peripla_BP_1"/>
    <property type="match status" value="1"/>
</dbReference>
<dbReference type="InterPro" id="IPR010982">
    <property type="entry name" value="Lambda_DNA-bd_dom_sf"/>
</dbReference>
<comment type="caution">
    <text evidence="5">The sequence shown here is derived from an EMBL/GenBank/DDBJ whole genome shotgun (WGS) entry which is preliminary data.</text>
</comment>
<dbReference type="Pfam" id="PF00356">
    <property type="entry name" value="LacI"/>
    <property type="match status" value="1"/>
</dbReference>
<reference evidence="5 6" key="1">
    <citation type="submission" date="2020-07" db="EMBL/GenBank/DDBJ databases">
        <authorList>
            <person name="Feng X."/>
        </authorList>
    </citation>
    <scope>NUCLEOTIDE SEQUENCE [LARGE SCALE GENOMIC DNA]</scope>
    <source>
        <strain evidence="5 6">JCM14086</strain>
    </source>
</reference>
<evidence type="ECO:0000313" key="5">
    <source>
        <dbReference type="EMBL" id="MBC2601745.1"/>
    </source>
</evidence>
<dbReference type="SMART" id="SM00354">
    <property type="entry name" value="HTH_LACI"/>
    <property type="match status" value="1"/>
</dbReference>
<dbReference type="PROSITE" id="PS50932">
    <property type="entry name" value="HTH_LACI_2"/>
    <property type="match status" value="1"/>
</dbReference>
<dbReference type="GO" id="GO:0000976">
    <property type="term" value="F:transcription cis-regulatory region binding"/>
    <property type="evidence" value="ECO:0007669"/>
    <property type="project" value="TreeGrafter"/>
</dbReference>
<dbReference type="InterPro" id="IPR000843">
    <property type="entry name" value="HTH_LacI"/>
</dbReference>
<gene>
    <name evidence="5" type="ORF">H5P30_08140</name>
</gene>
<dbReference type="CDD" id="cd01392">
    <property type="entry name" value="HTH_LacI"/>
    <property type="match status" value="1"/>
</dbReference>
<feature type="domain" description="HTH lacI-type" evidence="4">
    <location>
        <begin position="4"/>
        <end position="60"/>
    </location>
</feature>
<dbReference type="GO" id="GO:0003700">
    <property type="term" value="F:DNA-binding transcription factor activity"/>
    <property type="evidence" value="ECO:0007669"/>
    <property type="project" value="TreeGrafter"/>
</dbReference>
<organism evidence="5 6">
    <name type="scientific">Puniceicoccus vermicola</name>
    <dbReference type="NCBI Taxonomy" id="388746"/>
    <lineage>
        <taxon>Bacteria</taxon>
        <taxon>Pseudomonadati</taxon>
        <taxon>Verrucomicrobiota</taxon>
        <taxon>Opitutia</taxon>
        <taxon>Puniceicoccales</taxon>
        <taxon>Puniceicoccaceae</taxon>
        <taxon>Puniceicoccus</taxon>
    </lineage>
</organism>
<evidence type="ECO:0000256" key="1">
    <source>
        <dbReference type="ARBA" id="ARBA00023015"/>
    </source>
</evidence>
<dbReference type="SUPFAM" id="SSF47413">
    <property type="entry name" value="lambda repressor-like DNA-binding domains"/>
    <property type="match status" value="1"/>
</dbReference>
<evidence type="ECO:0000259" key="4">
    <source>
        <dbReference type="PROSITE" id="PS50932"/>
    </source>
</evidence>
<dbReference type="InterPro" id="IPR001761">
    <property type="entry name" value="Peripla_BP/Lac1_sug-bd_dom"/>
</dbReference>
<dbReference type="CDD" id="cd06267">
    <property type="entry name" value="PBP1_LacI_sugar_binding-like"/>
    <property type="match status" value="1"/>
</dbReference>
<accession>A0A7X1E3P5</accession>
<name>A0A7X1E3P5_9BACT</name>
<keyword evidence="6" id="KW-1185">Reference proteome</keyword>
<keyword evidence="3" id="KW-0804">Transcription</keyword>
<keyword evidence="2 5" id="KW-0238">DNA-binding</keyword>
<protein>
    <submittedName>
        <fullName evidence="5">LacI family DNA-binding transcriptional regulator</fullName>
    </submittedName>
</protein>
<dbReference type="AlphaFoldDB" id="A0A7X1E3P5"/>